<name>A0AAV6PL61_SOLSE</name>
<sequence>KVSGRSQNRGSLDWNAEIFHPPVVAGRTALRPEPGAGDILRSGCRAWSASEAPVWTDPETPPVQMSAL</sequence>
<reference evidence="1 2" key="1">
    <citation type="journal article" date="2021" name="Sci. Rep.">
        <title>Chromosome anchoring in Senegalese sole (Solea senegalensis) reveals sex-associated markers and genome rearrangements in flatfish.</title>
        <authorList>
            <person name="Guerrero-Cozar I."/>
            <person name="Gomez-Garrido J."/>
            <person name="Berbel C."/>
            <person name="Martinez-Blanch J.F."/>
            <person name="Alioto T."/>
            <person name="Claros M.G."/>
            <person name="Gagnaire P.A."/>
            <person name="Manchado M."/>
        </authorList>
    </citation>
    <scope>NUCLEOTIDE SEQUENCE [LARGE SCALE GENOMIC DNA]</scope>
    <source>
        <strain evidence="1">Sse05_10M</strain>
    </source>
</reference>
<proteinExistence type="predicted"/>
<accession>A0AAV6PL61</accession>
<evidence type="ECO:0000313" key="1">
    <source>
        <dbReference type="EMBL" id="KAG7470219.1"/>
    </source>
</evidence>
<organism evidence="1 2">
    <name type="scientific">Solea senegalensis</name>
    <name type="common">Senegalese sole</name>
    <dbReference type="NCBI Taxonomy" id="28829"/>
    <lineage>
        <taxon>Eukaryota</taxon>
        <taxon>Metazoa</taxon>
        <taxon>Chordata</taxon>
        <taxon>Craniata</taxon>
        <taxon>Vertebrata</taxon>
        <taxon>Euteleostomi</taxon>
        <taxon>Actinopterygii</taxon>
        <taxon>Neopterygii</taxon>
        <taxon>Teleostei</taxon>
        <taxon>Neoteleostei</taxon>
        <taxon>Acanthomorphata</taxon>
        <taxon>Carangaria</taxon>
        <taxon>Pleuronectiformes</taxon>
        <taxon>Pleuronectoidei</taxon>
        <taxon>Soleidae</taxon>
        <taxon>Solea</taxon>
    </lineage>
</organism>
<protein>
    <submittedName>
        <fullName evidence="1">Uncharacterized protein</fullName>
    </submittedName>
</protein>
<keyword evidence="2" id="KW-1185">Reference proteome</keyword>
<evidence type="ECO:0000313" key="2">
    <source>
        <dbReference type="Proteomes" id="UP000693946"/>
    </source>
</evidence>
<dbReference type="AlphaFoldDB" id="A0AAV6PL61"/>
<dbReference type="EMBL" id="JAGKHQ010000315">
    <property type="protein sequence ID" value="KAG7470219.1"/>
    <property type="molecule type" value="Genomic_DNA"/>
</dbReference>
<dbReference type="Proteomes" id="UP000693946">
    <property type="component" value="Unassembled WGS sequence"/>
</dbReference>
<gene>
    <name evidence="1" type="ORF">JOB18_004359</name>
</gene>
<comment type="caution">
    <text evidence="1">The sequence shown here is derived from an EMBL/GenBank/DDBJ whole genome shotgun (WGS) entry which is preliminary data.</text>
</comment>
<feature type="non-terminal residue" evidence="1">
    <location>
        <position position="1"/>
    </location>
</feature>